<evidence type="ECO:0000313" key="2">
    <source>
        <dbReference type="EMBL" id="EMZ42584.1"/>
    </source>
</evidence>
<keyword evidence="1" id="KW-1133">Transmembrane helix</keyword>
<dbReference type="HOGENOM" id="CLU_2476654_0_0_11"/>
<dbReference type="EMBL" id="AGXC01000001">
    <property type="protein sequence ID" value="EMZ42584.1"/>
    <property type="molecule type" value="Genomic_DNA"/>
</dbReference>
<sequence>MEQQKQGTDLTGRAKVIYLTGGYIALATSLLYLLFPPSPLTDFIFKTIIVSNCMLNIYLWKKYFPDKIGSLVLNVICLILFLFIIGH</sequence>
<organism evidence="2 3">
    <name type="scientific">Atopobium minutum 10063974</name>
    <dbReference type="NCBI Taxonomy" id="997872"/>
    <lineage>
        <taxon>Bacteria</taxon>
        <taxon>Bacillati</taxon>
        <taxon>Actinomycetota</taxon>
        <taxon>Coriobacteriia</taxon>
        <taxon>Coriobacteriales</taxon>
        <taxon>Atopobiaceae</taxon>
        <taxon>Atopobium</taxon>
    </lineage>
</organism>
<dbReference type="AlphaFoldDB" id="N2C0A1"/>
<protein>
    <submittedName>
        <fullName evidence="2">Uncharacterized protein</fullName>
    </submittedName>
</protein>
<keyword evidence="1" id="KW-0812">Transmembrane</keyword>
<dbReference type="RefSeq" id="WP_002562917.1">
    <property type="nucleotide sequence ID" value="NZ_KB822533.1"/>
</dbReference>
<dbReference type="Proteomes" id="UP000012651">
    <property type="component" value="Unassembled WGS sequence"/>
</dbReference>
<gene>
    <name evidence="2" type="ORF">HMPREF1091_00142</name>
</gene>
<reference evidence="2 3" key="1">
    <citation type="submission" date="2013-03" db="EMBL/GenBank/DDBJ databases">
        <title>The Genome Sequence of Atopobium minutum 10063974.</title>
        <authorList>
            <consortium name="The Broad Institute Genome Sequencing Platform"/>
            <person name="Earl A."/>
            <person name="Ward D."/>
            <person name="Feldgarden M."/>
            <person name="Gevers D."/>
            <person name="Lambert T."/>
            <person name="Marvaud J.-C."/>
            <person name="Courvalin P."/>
            <person name="Walker B."/>
            <person name="Young S.K."/>
            <person name="Zeng Q."/>
            <person name="Gargeya S."/>
            <person name="Fitzgerald M."/>
            <person name="Haas B."/>
            <person name="Abouelleil A."/>
            <person name="Alvarado L."/>
            <person name="Arachchi H.M."/>
            <person name="Berlin A.M."/>
            <person name="Chapman S.B."/>
            <person name="Dewar J."/>
            <person name="Goldberg J."/>
            <person name="Griggs A."/>
            <person name="Gujja S."/>
            <person name="Hansen M."/>
            <person name="Howarth C."/>
            <person name="Imamovic A."/>
            <person name="Larimer J."/>
            <person name="McCowan C."/>
            <person name="Murphy C."/>
            <person name="Neiman D."/>
            <person name="Pearson M."/>
            <person name="Priest M."/>
            <person name="Roberts A."/>
            <person name="Saif S."/>
            <person name="Shea T."/>
            <person name="Sisk P."/>
            <person name="Sykes S."/>
            <person name="Wortman J."/>
            <person name="Nusbaum C."/>
            <person name="Birren B."/>
        </authorList>
    </citation>
    <scope>NUCLEOTIDE SEQUENCE [LARGE SCALE GENOMIC DNA]</scope>
    <source>
        <strain evidence="2 3">10063974</strain>
    </source>
</reference>
<feature type="transmembrane region" description="Helical" evidence="1">
    <location>
        <begin position="68"/>
        <end position="86"/>
    </location>
</feature>
<keyword evidence="3" id="KW-1185">Reference proteome</keyword>
<proteinExistence type="predicted"/>
<evidence type="ECO:0000313" key="3">
    <source>
        <dbReference type="Proteomes" id="UP000012651"/>
    </source>
</evidence>
<feature type="transmembrane region" description="Helical" evidence="1">
    <location>
        <begin position="16"/>
        <end position="37"/>
    </location>
</feature>
<evidence type="ECO:0000256" key="1">
    <source>
        <dbReference type="SAM" id="Phobius"/>
    </source>
</evidence>
<name>N2C0A1_9ACTN</name>
<accession>N2C0A1</accession>
<keyword evidence="1" id="KW-0472">Membrane</keyword>
<comment type="caution">
    <text evidence="2">The sequence shown here is derived from an EMBL/GenBank/DDBJ whole genome shotgun (WGS) entry which is preliminary data.</text>
</comment>